<dbReference type="PANTHER" id="PTHR47968">
    <property type="entry name" value="CENTROMERE PROTEIN E"/>
    <property type="match status" value="1"/>
</dbReference>
<keyword evidence="12" id="KW-1185">Reference proteome</keyword>
<dbReference type="Proteomes" id="UP000626092">
    <property type="component" value="Unassembled WGS sequence"/>
</dbReference>
<dbReference type="GO" id="GO:0008017">
    <property type="term" value="F:microtubule binding"/>
    <property type="evidence" value="ECO:0007669"/>
    <property type="project" value="InterPro"/>
</dbReference>
<evidence type="ECO:0000256" key="3">
    <source>
        <dbReference type="ARBA" id="ARBA00022741"/>
    </source>
</evidence>
<dbReference type="PROSITE" id="PS50067">
    <property type="entry name" value="KINESIN_MOTOR_2"/>
    <property type="match status" value="1"/>
</dbReference>
<dbReference type="PRINTS" id="PR00380">
    <property type="entry name" value="KINESINHEAVY"/>
</dbReference>
<dbReference type="AlphaFoldDB" id="A0A834H7P4"/>
<feature type="compositionally biased region" description="Low complexity" evidence="9">
    <location>
        <begin position="20"/>
        <end position="33"/>
    </location>
</feature>
<evidence type="ECO:0000256" key="1">
    <source>
        <dbReference type="ARBA" id="ARBA00007310"/>
    </source>
</evidence>
<proteinExistence type="inferred from homology"/>
<evidence type="ECO:0000313" key="11">
    <source>
        <dbReference type="EMBL" id="KAF7143018.1"/>
    </source>
</evidence>
<dbReference type="PROSITE" id="PS00411">
    <property type="entry name" value="KINESIN_MOTOR_1"/>
    <property type="match status" value="1"/>
</dbReference>
<feature type="compositionally biased region" description="Low complexity" evidence="9">
    <location>
        <begin position="1"/>
        <end position="12"/>
    </location>
</feature>
<sequence length="1234" mass="136733">MASSSSRARSSSPFNSYRKPSSPFSSSSSSSSFMNGRLMPKSCSSSAASFYGSGSNGYGSRSMTPSRNRSDPTKGYGGRCSPVGFASADELLLGEPLDAPRSAGGDSISVTIRFRPLSESEYQRANVVRFCYDAMGFDNGVFGLNNWCSEREYQRGDEIAWYADGDKIVRNEFNLATAYAFDKVFGQSTMSHEVYDVAARPVVKAAMEGVNGTVFAYGVTSSGKTHTMHGDQNSPGIIPLAIKDVFSIIQDTPGREFLLRVSYLEIYNEVINDLLDPTGQNLRVREDAQGTYVEGIKEEVVLSPGHALSFIAAGEEHRHVGSNNYNLFSSRSHTIFTLMIESSAHGDEYDGVVFSQLNLIDLAGSESSKTETSGLRRKEGAYINKSLLTLGTSVLAGNSMGNVGCCVLLICERVGCDKVIGKLSEGKASHVPYRDSKLTRLLQSSLSGHGHVSLICTVTPASSNMEETHNTLKFASRAKRVEIYASRNKIIDEKSLIKKYQKEISTLKQELDQLKKGMLVAVNPEELMTLRQKVFLQILLFIMLLHCTEAKAGVAYGIPNDGSWTLEEGQVKMQSRLEEEEEAKAALMSRIQRLTKLILVSTKNTIPGLDEVPGHQQCDSVGEDDKLHVLRDGSLLDEDENHKDSPSSALIVPSDHSGEFRHRRSSSKWNDELSPAGSTITESTQGRMTMSDQMDLLVEQVKMLAGEIAFSTSNLKRLVEQSVNDPDSSKTQVLEISQARLILAYSDLKPYKDKGGNLGGFFMGRWIQSLEREIQEKRRQMSVLEQRIIESGEASVANASLVDMQQTVMKLMTQCNEKGFELEIKSADNRILQEQLQNKCAENKELQEKIYILQQQLASTSGDQSSLSGQYTSEEYVEELRRKIQSQEIENEKLKLEHVQFVEENSGLRVQNQKLSEEASYAKELASAAAVELKNLAGEVTKLSLQNAKLEKELLTARELALARGAGSQTANGVNRKYNDSLRQGRKGRISGRANEVSGMGYDDFDSWDLNTDDLRMELQARKQREAALEATLAEKEYVEDEYRKKVEEAKKREAALENDLANMWVLVAQLKNEGGAIAEINERNINDRITHVVDAKIDDVDCKDSLLKERQVSDVIKPAQDASKEESLVVRLKARMQEMKEKEAKLLANGDANSHVCKVCFESPTTAMLLPCRHFSCKLFEPILLLTHPNLAFGIFDSIDFCVLAVCQSCSLACSECPICRTKIADRIFAFTS</sequence>
<evidence type="ECO:0000256" key="9">
    <source>
        <dbReference type="SAM" id="MobiDB-lite"/>
    </source>
</evidence>
<feature type="region of interest" description="Disordered" evidence="9">
    <location>
        <begin position="637"/>
        <end position="685"/>
    </location>
</feature>
<feature type="coiled-coil region" evidence="8">
    <location>
        <begin position="490"/>
        <end position="517"/>
    </location>
</feature>
<evidence type="ECO:0000256" key="5">
    <source>
        <dbReference type="ARBA" id="ARBA00023054"/>
    </source>
</evidence>
<dbReference type="InterPro" id="IPR019821">
    <property type="entry name" value="Kinesin_motor_CS"/>
</dbReference>
<dbReference type="InterPro" id="IPR036961">
    <property type="entry name" value="Kinesin_motor_dom_sf"/>
</dbReference>
<dbReference type="PANTHER" id="PTHR47968:SF35">
    <property type="entry name" value="KINESIN-LIKE PROTEIN KIN-7D, MITOCHONDRIAL ISOFORM X1"/>
    <property type="match status" value="1"/>
</dbReference>
<feature type="domain" description="Kinesin motor" evidence="10">
    <location>
        <begin position="107"/>
        <end position="481"/>
    </location>
</feature>
<dbReference type="GO" id="GO:0005874">
    <property type="term" value="C:microtubule"/>
    <property type="evidence" value="ECO:0007669"/>
    <property type="project" value="UniProtKB-KW"/>
</dbReference>
<dbReference type="GO" id="GO:0007018">
    <property type="term" value="P:microtubule-based movement"/>
    <property type="evidence" value="ECO:0007669"/>
    <property type="project" value="InterPro"/>
</dbReference>
<dbReference type="Gene3D" id="3.30.40.10">
    <property type="entry name" value="Zinc/RING finger domain, C3HC4 (zinc finger)"/>
    <property type="match status" value="1"/>
</dbReference>
<dbReference type="CDD" id="cd16649">
    <property type="entry name" value="mRING-HC-C3HC5_CGRF1-like"/>
    <property type="match status" value="1"/>
</dbReference>
<feature type="compositionally biased region" description="Low complexity" evidence="9">
    <location>
        <begin position="42"/>
        <end position="62"/>
    </location>
</feature>
<gene>
    <name evidence="11" type="ORF">RHSIM_Rhsim05G0069000</name>
</gene>
<dbReference type="GO" id="GO:0005524">
    <property type="term" value="F:ATP binding"/>
    <property type="evidence" value="ECO:0007669"/>
    <property type="project" value="UniProtKB-UniRule"/>
</dbReference>
<evidence type="ECO:0000256" key="4">
    <source>
        <dbReference type="ARBA" id="ARBA00022840"/>
    </source>
</evidence>
<dbReference type="InterPro" id="IPR027417">
    <property type="entry name" value="P-loop_NTPase"/>
</dbReference>
<feature type="region of interest" description="Disordered" evidence="9">
    <location>
        <begin position="1"/>
        <end position="75"/>
    </location>
</feature>
<keyword evidence="3 7" id="KW-0547">Nucleotide-binding</keyword>
<dbReference type="InterPro" id="IPR013083">
    <property type="entry name" value="Znf_RING/FYVE/PHD"/>
</dbReference>
<feature type="coiled-coil region" evidence="8">
    <location>
        <begin position="1033"/>
        <end position="1060"/>
    </location>
</feature>
<keyword evidence="5 8" id="KW-0175">Coiled coil</keyword>
<dbReference type="InterPro" id="IPR001752">
    <property type="entry name" value="Kinesin_motor_dom"/>
</dbReference>
<dbReference type="Pfam" id="PF00225">
    <property type="entry name" value="Kinesin"/>
    <property type="match status" value="1"/>
</dbReference>
<evidence type="ECO:0000256" key="2">
    <source>
        <dbReference type="ARBA" id="ARBA00022701"/>
    </source>
</evidence>
<evidence type="ECO:0000256" key="6">
    <source>
        <dbReference type="ARBA" id="ARBA00023175"/>
    </source>
</evidence>
<name>A0A834H7P4_RHOSS</name>
<dbReference type="FunFam" id="3.40.850.10:FF:000014">
    <property type="entry name" value="Kinesin-like protein KIN-7G"/>
    <property type="match status" value="1"/>
</dbReference>
<evidence type="ECO:0000259" key="10">
    <source>
        <dbReference type="PROSITE" id="PS50067"/>
    </source>
</evidence>
<evidence type="ECO:0000256" key="7">
    <source>
        <dbReference type="PROSITE-ProRule" id="PRU00283"/>
    </source>
</evidence>
<feature type="binding site" evidence="7">
    <location>
        <begin position="218"/>
        <end position="225"/>
    </location>
    <ligand>
        <name>ATP</name>
        <dbReference type="ChEBI" id="CHEBI:30616"/>
    </ligand>
</feature>
<comment type="caution">
    <text evidence="11">The sequence shown here is derived from an EMBL/GenBank/DDBJ whole genome shotgun (WGS) entry which is preliminary data.</text>
</comment>
<dbReference type="Gene3D" id="3.40.850.10">
    <property type="entry name" value="Kinesin motor domain"/>
    <property type="match status" value="1"/>
</dbReference>
<dbReference type="SMART" id="SM00129">
    <property type="entry name" value="KISc"/>
    <property type="match status" value="1"/>
</dbReference>
<dbReference type="SUPFAM" id="SSF52540">
    <property type="entry name" value="P-loop containing nucleoside triphosphate hydrolases"/>
    <property type="match status" value="1"/>
</dbReference>
<keyword evidence="2" id="KW-0493">Microtubule</keyword>
<evidence type="ECO:0000256" key="8">
    <source>
        <dbReference type="SAM" id="Coils"/>
    </source>
</evidence>
<feature type="compositionally biased region" description="Polar residues" evidence="9">
    <location>
        <begin position="676"/>
        <end position="685"/>
    </location>
</feature>
<dbReference type="EMBL" id="WJXA01000005">
    <property type="protein sequence ID" value="KAF7143018.1"/>
    <property type="molecule type" value="Genomic_DNA"/>
</dbReference>
<reference evidence="11" key="1">
    <citation type="submission" date="2019-11" db="EMBL/GenBank/DDBJ databases">
        <authorList>
            <person name="Liu Y."/>
            <person name="Hou J."/>
            <person name="Li T.-Q."/>
            <person name="Guan C.-H."/>
            <person name="Wu X."/>
            <person name="Wu H.-Z."/>
            <person name="Ling F."/>
            <person name="Zhang R."/>
            <person name="Shi X.-G."/>
            <person name="Ren J.-P."/>
            <person name="Chen E.-F."/>
            <person name="Sun J.-M."/>
        </authorList>
    </citation>
    <scope>NUCLEOTIDE SEQUENCE</scope>
    <source>
        <strain evidence="11">Adult_tree_wgs_1</strain>
        <tissue evidence="11">Leaves</tissue>
    </source>
</reference>
<organism evidence="11 12">
    <name type="scientific">Rhododendron simsii</name>
    <name type="common">Sims's rhododendron</name>
    <dbReference type="NCBI Taxonomy" id="118357"/>
    <lineage>
        <taxon>Eukaryota</taxon>
        <taxon>Viridiplantae</taxon>
        <taxon>Streptophyta</taxon>
        <taxon>Embryophyta</taxon>
        <taxon>Tracheophyta</taxon>
        <taxon>Spermatophyta</taxon>
        <taxon>Magnoliopsida</taxon>
        <taxon>eudicotyledons</taxon>
        <taxon>Gunneridae</taxon>
        <taxon>Pentapetalae</taxon>
        <taxon>asterids</taxon>
        <taxon>Ericales</taxon>
        <taxon>Ericaceae</taxon>
        <taxon>Ericoideae</taxon>
        <taxon>Rhodoreae</taxon>
        <taxon>Rhododendron</taxon>
    </lineage>
</organism>
<keyword evidence="4 7" id="KW-0067">ATP-binding</keyword>
<protein>
    <recommendedName>
        <fullName evidence="10">Kinesin motor domain-containing protein</fullName>
    </recommendedName>
</protein>
<accession>A0A834H7P4</accession>
<dbReference type="InterPro" id="IPR027640">
    <property type="entry name" value="Kinesin-like_fam"/>
</dbReference>
<evidence type="ECO:0000313" key="12">
    <source>
        <dbReference type="Proteomes" id="UP000626092"/>
    </source>
</evidence>
<feature type="coiled-coil region" evidence="8">
    <location>
        <begin position="824"/>
        <end position="904"/>
    </location>
</feature>
<feature type="coiled-coil region" evidence="8">
    <location>
        <begin position="1123"/>
        <end position="1150"/>
    </location>
</feature>
<dbReference type="OrthoDB" id="3176171at2759"/>
<dbReference type="CDD" id="cd01374">
    <property type="entry name" value="KISc_CENP_E"/>
    <property type="match status" value="1"/>
</dbReference>
<feature type="coiled-coil region" evidence="8">
    <location>
        <begin position="933"/>
        <end position="960"/>
    </location>
</feature>
<comment type="similarity">
    <text evidence="1">Belongs to the TRAFAC class myosin-kinesin ATPase superfamily. Kinesin family. KIN-7 subfamily.</text>
</comment>
<dbReference type="GO" id="GO:0003777">
    <property type="term" value="F:microtubule motor activity"/>
    <property type="evidence" value="ECO:0007669"/>
    <property type="project" value="InterPro"/>
</dbReference>
<keyword evidence="6 7" id="KW-0505">Motor protein</keyword>